<reference evidence="2" key="1">
    <citation type="submission" date="2016-08" db="EMBL/GenBank/DDBJ databases">
        <authorList>
            <person name="Varghese N."/>
            <person name="Submissions Spin"/>
        </authorList>
    </citation>
    <scope>NUCLEOTIDE SEQUENCE [LARGE SCALE GENOMIC DNA]</scope>
    <source>
        <strain evidence="2">R-52791</strain>
    </source>
</reference>
<organism evidence="1 2">
    <name type="scientific">Bifidobacterium commune</name>
    <dbReference type="NCBI Taxonomy" id="1505727"/>
    <lineage>
        <taxon>Bacteria</taxon>
        <taxon>Bacillati</taxon>
        <taxon>Actinomycetota</taxon>
        <taxon>Actinomycetes</taxon>
        <taxon>Bifidobacteriales</taxon>
        <taxon>Bifidobacteriaceae</taxon>
        <taxon>Bifidobacterium</taxon>
    </lineage>
</organism>
<dbReference type="SUPFAM" id="SSF50129">
    <property type="entry name" value="GroES-like"/>
    <property type="match status" value="1"/>
</dbReference>
<protein>
    <submittedName>
        <fullName evidence="1">S-(Hydroxymethyl)glutathione dehydrogenase / alcohol dehydrogenase/S-(Hydroxymethyl)mycothiol dehydrogenase</fullName>
    </submittedName>
</protein>
<evidence type="ECO:0000313" key="1">
    <source>
        <dbReference type="EMBL" id="SCC78007.1"/>
    </source>
</evidence>
<dbReference type="AlphaFoldDB" id="A0A1C4GZH2"/>
<dbReference type="Gene3D" id="3.90.180.10">
    <property type="entry name" value="Medium-chain alcohol dehydrogenases, catalytic domain"/>
    <property type="match status" value="1"/>
</dbReference>
<accession>A0A1C4GZH2</accession>
<gene>
    <name evidence="1" type="ORF">GA0061077_0057</name>
</gene>
<sequence>MVASLEQVCRHCFNCLNVHLKSCLQQQGCVRKPSEKSRLSCLDGRPIIQAFGAGGFAEKVLIHENQIAVINNKVKWGEAECIGCATMKQCWDMLGVDGTAYCIGFGQA</sequence>
<dbReference type="InterPro" id="IPR011032">
    <property type="entry name" value="GroES-like_sf"/>
</dbReference>
<dbReference type="STRING" id="1505727.GA0061077_0057"/>
<dbReference type="Proteomes" id="UP000242610">
    <property type="component" value="Unassembled WGS sequence"/>
</dbReference>
<proteinExistence type="predicted"/>
<dbReference type="EMBL" id="FMBL01000001">
    <property type="protein sequence ID" value="SCC78007.1"/>
    <property type="molecule type" value="Genomic_DNA"/>
</dbReference>
<evidence type="ECO:0000313" key="2">
    <source>
        <dbReference type="Proteomes" id="UP000242610"/>
    </source>
</evidence>
<name>A0A1C4GZH2_9BIFI</name>
<keyword evidence="2" id="KW-1185">Reference proteome</keyword>